<keyword evidence="8" id="KW-1185">Reference proteome</keyword>
<evidence type="ECO:0000256" key="2">
    <source>
        <dbReference type="ARBA" id="ARBA00022723"/>
    </source>
</evidence>
<evidence type="ECO:0008006" key="9">
    <source>
        <dbReference type="Google" id="ProtNLM"/>
    </source>
</evidence>
<name>A0A165CYB4_9BASI</name>
<dbReference type="PANTHER" id="PTHR46481:SF10">
    <property type="entry name" value="ZINC FINGER BED DOMAIN-CONTAINING PROTEIN 39"/>
    <property type="match status" value="1"/>
</dbReference>
<dbReference type="OrthoDB" id="3172935at2759"/>
<evidence type="ECO:0000256" key="6">
    <source>
        <dbReference type="SAM" id="SignalP"/>
    </source>
</evidence>
<evidence type="ECO:0000313" key="8">
    <source>
        <dbReference type="Proteomes" id="UP000076842"/>
    </source>
</evidence>
<evidence type="ECO:0000313" key="7">
    <source>
        <dbReference type="EMBL" id="KZT51671.1"/>
    </source>
</evidence>
<accession>A0A165CYB4</accession>
<protein>
    <recommendedName>
        <fullName evidence="9">hAT-like transposase RNase-H fold domain-containing protein</fullName>
    </recommendedName>
</protein>
<keyword evidence="6" id="KW-0732">Signal</keyword>
<keyword evidence="4" id="KW-0862">Zinc</keyword>
<dbReference type="EMBL" id="KV424096">
    <property type="protein sequence ID" value="KZT51671.1"/>
    <property type="molecule type" value="Genomic_DNA"/>
</dbReference>
<evidence type="ECO:0000256" key="3">
    <source>
        <dbReference type="ARBA" id="ARBA00022771"/>
    </source>
</evidence>
<dbReference type="SUPFAM" id="SSF53098">
    <property type="entry name" value="Ribonuclease H-like"/>
    <property type="match status" value="1"/>
</dbReference>
<proteinExistence type="predicted"/>
<organism evidence="7 8">
    <name type="scientific">Calocera cornea HHB12733</name>
    <dbReference type="NCBI Taxonomy" id="1353952"/>
    <lineage>
        <taxon>Eukaryota</taxon>
        <taxon>Fungi</taxon>
        <taxon>Dikarya</taxon>
        <taxon>Basidiomycota</taxon>
        <taxon>Agaricomycotina</taxon>
        <taxon>Dacrymycetes</taxon>
        <taxon>Dacrymycetales</taxon>
        <taxon>Dacrymycetaceae</taxon>
        <taxon>Calocera</taxon>
    </lineage>
</organism>
<feature type="non-terminal residue" evidence="7">
    <location>
        <position position="216"/>
    </location>
</feature>
<evidence type="ECO:0000256" key="4">
    <source>
        <dbReference type="ARBA" id="ARBA00022833"/>
    </source>
</evidence>
<evidence type="ECO:0000256" key="5">
    <source>
        <dbReference type="ARBA" id="ARBA00023242"/>
    </source>
</evidence>
<feature type="signal peptide" evidence="6">
    <location>
        <begin position="1"/>
        <end position="17"/>
    </location>
</feature>
<dbReference type="GO" id="GO:0008270">
    <property type="term" value="F:zinc ion binding"/>
    <property type="evidence" value="ECO:0007669"/>
    <property type="project" value="UniProtKB-KW"/>
</dbReference>
<dbReference type="InParanoid" id="A0A165CYB4"/>
<dbReference type="Proteomes" id="UP000076842">
    <property type="component" value="Unassembled WGS sequence"/>
</dbReference>
<reference evidence="7 8" key="1">
    <citation type="journal article" date="2016" name="Mol. Biol. Evol.">
        <title>Comparative Genomics of Early-Diverging Mushroom-Forming Fungi Provides Insights into the Origins of Lignocellulose Decay Capabilities.</title>
        <authorList>
            <person name="Nagy L.G."/>
            <person name="Riley R."/>
            <person name="Tritt A."/>
            <person name="Adam C."/>
            <person name="Daum C."/>
            <person name="Floudas D."/>
            <person name="Sun H."/>
            <person name="Yadav J.S."/>
            <person name="Pangilinan J."/>
            <person name="Larsson K.H."/>
            <person name="Matsuura K."/>
            <person name="Barry K."/>
            <person name="Labutti K."/>
            <person name="Kuo R."/>
            <person name="Ohm R.A."/>
            <person name="Bhattacharya S.S."/>
            <person name="Shirouzu T."/>
            <person name="Yoshinaga Y."/>
            <person name="Martin F.M."/>
            <person name="Grigoriev I.V."/>
            <person name="Hibbett D.S."/>
        </authorList>
    </citation>
    <scope>NUCLEOTIDE SEQUENCE [LARGE SCALE GENOMIC DNA]</scope>
    <source>
        <strain evidence="7 8">HHB12733</strain>
    </source>
</reference>
<dbReference type="AlphaFoldDB" id="A0A165CYB4"/>
<dbReference type="InterPro" id="IPR012337">
    <property type="entry name" value="RNaseH-like_sf"/>
</dbReference>
<dbReference type="GO" id="GO:0005634">
    <property type="term" value="C:nucleus"/>
    <property type="evidence" value="ECO:0007669"/>
    <property type="project" value="UniProtKB-SubCell"/>
</dbReference>
<evidence type="ECO:0000256" key="1">
    <source>
        <dbReference type="ARBA" id="ARBA00004123"/>
    </source>
</evidence>
<keyword evidence="2" id="KW-0479">Metal-binding</keyword>
<feature type="non-terminal residue" evidence="7">
    <location>
        <position position="1"/>
    </location>
</feature>
<gene>
    <name evidence="7" type="ORF">CALCODRAFT_421683</name>
</gene>
<dbReference type="InterPro" id="IPR052035">
    <property type="entry name" value="ZnF_BED_domain_contain"/>
</dbReference>
<comment type="subcellular location">
    <subcellularLocation>
        <location evidence="1">Nucleus</location>
    </subcellularLocation>
</comment>
<keyword evidence="3" id="KW-0863">Zinc-finger</keyword>
<feature type="chain" id="PRO_5007856247" description="hAT-like transposase RNase-H fold domain-containing protein" evidence="6">
    <location>
        <begin position="18"/>
        <end position="216"/>
    </location>
</feature>
<sequence>RCFPHIVHLAVMAMVEACTDMKHAEETAQDFRVRARRAHAEDEAFTAALQRDVIAMSRTLINKIRASTQRREKFNVIQQTEMQLPTPKQLLRDCATRWSSLYLMLNRLIELRPAVDIFIRHPQNRDIEAYALEVEEWAAIKVIRDLLEIPYRFQQFVSSETTPTLSFVIPAFEALMSRLHLFKTDHPEAASIIQPGIDKLCQYYDKTDDCRAYVLS</sequence>
<keyword evidence="5" id="KW-0539">Nucleus</keyword>
<dbReference type="PANTHER" id="PTHR46481">
    <property type="entry name" value="ZINC FINGER BED DOMAIN-CONTAINING PROTEIN 4"/>
    <property type="match status" value="1"/>
</dbReference>